<keyword evidence="2" id="KW-0472">Membrane</keyword>
<accession>A0A2H0YT40</accession>
<keyword evidence="2" id="KW-0812">Transmembrane</keyword>
<sequence length="404" mass="44430">MDKTSFGQQDPTETSNSNIPSAKKPHTRRILFYSTLIIFGIGAAYSIISSPTTGWIPAMAYIIFGSILFAYRKSLLEGKKKQDSSVVASADSQATQPAHIGASSTEPQSAQPIPTKTKPTTKHLFGVIGMSLGALIILFIAVSVFQPQAYLLMVRSQGQADHEVTTTNVDVLQTLTLKQDSDAGAAGGSATQTITLLTDTQFVAPSSWSFITRAHNEAQQLDDGVEAIVVDGTAYQRQAGSTDSYSTYTFAEGEYDQTKHAIESSSFFQPKLLEYAGTPRFVFNTDGQPWWMLHFRIPIDVDAIDQAQPDWYSPELYAFGKDATLPNQQIEFTLDIWVNPFTRKVAHEQWVVSKVSDDDPQYHVQLDIQLDRSLRYPNDLSIVAPAVENNTTAPTDGSETPTNQ</sequence>
<evidence type="ECO:0000256" key="1">
    <source>
        <dbReference type="SAM" id="MobiDB-lite"/>
    </source>
</evidence>
<gene>
    <name evidence="3" type="ORF">COT25_01875</name>
</gene>
<dbReference type="EMBL" id="PEXV01000068">
    <property type="protein sequence ID" value="PIS41665.1"/>
    <property type="molecule type" value="Genomic_DNA"/>
</dbReference>
<feature type="transmembrane region" description="Helical" evidence="2">
    <location>
        <begin position="30"/>
        <end position="48"/>
    </location>
</feature>
<evidence type="ECO:0000256" key="2">
    <source>
        <dbReference type="SAM" id="Phobius"/>
    </source>
</evidence>
<protein>
    <submittedName>
        <fullName evidence="3">Uncharacterized protein</fullName>
    </submittedName>
</protein>
<feature type="compositionally biased region" description="Polar residues" evidence="1">
    <location>
        <begin position="1"/>
        <end position="20"/>
    </location>
</feature>
<feature type="transmembrane region" description="Helical" evidence="2">
    <location>
        <begin position="124"/>
        <end position="145"/>
    </location>
</feature>
<comment type="caution">
    <text evidence="3">The sequence shown here is derived from an EMBL/GenBank/DDBJ whole genome shotgun (WGS) entry which is preliminary data.</text>
</comment>
<dbReference type="Proteomes" id="UP000228711">
    <property type="component" value="Unassembled WGS sequence"/>
</dbReference>
<reference evidence="4" key="1">
    <citation type="submission" date="2017-09" db="EMBL/GenBank/DDBJ databases">
        <title>Depth-based differentiation of microbial function through sediment-hosted aquifers and enrichment of novel symbionts in the deep terrestrial subsurface.</title>
        <authorList>
            <person name="Probst A.J."/>
            <person name="Ladd B."/>
            <person name="Jarett J.K."/>
            <person name="Geller-Mcgrath D.E."/>
            <person name="Sieber C.M.K."/>
            <person name="Emerson J.B."/>
            <person name="Anantharaman K."/>
            <person name="Thomas B.C."/>
            <person name="Malmstrom R."/>
            <person name="Stieglmeier M."/>
            <person name="Klingl A."/>
            <person name="Woyke T."/>
            <person name="Ryan C.M."/>
            <person name="Banfield J.F."/>
        </authorList>
    </citation>
    <scope>NUCLEOTIDE SEQUENCE [LARGE SCALE GENOMIC DNA]</scope>
</reference>
<evidence type="ECO:0000313" key="3">
    <source>
        <dbReference type="EMBL" id="PIS41665.1"/>
    </source>
</evidence>
<feature type="region of interest" description="Disordered" evidence="1">
    <location>
        <begin position="87"/>
        <end position="116"/>
    </location>
</feature>
<feature type="compositionally biased region" description="Polar residues" evidence="1">
    <location>
        <begin position="102"/>
        <end position="111"/>
    </location>
</feature>
<keyword evidence="2" id="KW-1133">Transmembrane helix</keyword>
<evidence type="ECO:0000313" key="4">
    <source>
        <dbReference type="Proteomes" id="UP000228711"/>
    </source>
</evidence>
<name>A0A2H0YT40_9BACT</name>
<feature type="region of interest" description="Disordered" evidence="1">
    <location>
        <begin position="1"/>
        <end position="22"/>
    </location>
</feature>
<dbReference type="AlphaFoldDB" id="A0A2H0YT40"/>
<organism evidence="3 4">
    <name type="scientific">Candidatus Kerfeldbacteria bacterium CG08_land_8_20_14_0_20_42_7</name>
    <dbReference type="NCBI Taxonomy" id="2014245"/>
    <lineage>
        <taxon>Bacteria</taxon>
        <taxon>Candidatus Kerfeldiibacteriota</taxon>
    </lineage>
</organism>
<proteinExistence type="predicted"/>
<feature type="transmembrane region" description="Helical" evidence="2">
    <location>
        <begin position="54"/>
        <end position="71"/>
    </location>
</feature>